<dbReference type="Gene3D" id="1.10.1740.10">
    <property type="match status" value="1"/>
</dbReference>
<name>A0A411YDE3_9ACTN</name>
<dbReference type="InterPro" id="IPR039425">
    <property type="entry name" value="RNA_pol_sigma-70-like"/>
</dbReference>
<dbReference type="EMBL" id="CP036402">
    <property type="protein sequence ID" value="QBI19225.1"/>
    <property type="molecule type" value="Genomic_DNA"/>
</dbReference>
<dbReference type="SUPFAM" id="SSF88659">
    <property type="entry name" value="Sigma3 and sigma4 domains of RNA polymerase sigma factors"/>
    <property type="match status" value="1"/>
</dbReference>
<dbReference type="InterPro" id="IPR007627">
    <property type="entry name" value="RNA_pol_sigma70_r2"/>
</dbReference>
<keyword evidence="3" id="KW-0731">Sigma factor</keyword>
<dbReference type="Pfam" id="PF04542">
    <property type="entry name" value="Sigma70_r2"/>
    <property type="match status" value="1"/>
</dbReference>
<evidence type="ECO:0000313" key="8">
    <source>
        <dbReference type="EMBL" id="QBI19225.1"/>
    </source>
</evidence>
<comment type="similarity">
    <text evidence="1">Belongs to the sigma-70 factor family. ECF subfamily.</text>
</comment>
<evidence type="ECO:0000259" key="6">
    <source>
        <dbReference type="Pfam" id="PF04542"/>
    </source>
</evidence>
<evidence type="ECO:0000313" key="9">
    <source>
        <dbReference type="Proteomes" id="UP000291469"/>
    </source>
</evidence>
<evidence type="ECO:0000256" key="2">
    <source>
        <dbReference type="ARBA" id="ARBA00023015"/>
    </source>
</evidence>
<dbReference type="InterPro" id="IPR014284">
    <property type="entry name" value="RNA_pol_sigma-70_dom"/>
</dbReference>
<keyword evidence="9" id="KW-1185">Reference proteome</keyword>
<reference evidence="8 9" key="1">
    <citation type="submission" date="2019-01" db="EMBL/GenBank/DDBJ databases">
        <title>Egibacter rhizosphaerae EGI 80759T.</title>
        <authorList>
            <person name="Chen D.-D."/>
            <person name="Tian Y."/>
            <person name="Jiao J.-Y."/>
            <person name="Zhang X.-T."/>
            <person name="Zhang Y.-G."/>
            <person name="Zhang Y."/>
            <person name="Xiao M."/>
            <person name="Shu W.-S."/>
            <person name="Li W.-J."/>
        </authorList>
    </citation>
    <scope>NUCLEOTIDE SEQUENCE [LARGE SCALE GENOMIC DNA]</scope>
    <source>
        <strain evidence="8 9">EGI 80759</strain>
    </source>
</reference>
<dbReference type="PANTHER" id="PTHR43133">
    <property type="entry name" value="RNA POLYMERASE ECF-TYPE SIGMA FACTO"/>
    <property type="match status" value="1"/>
</dbReference>
<accession>A0A411YDE3</accession>
<dbReference type="Pfam" id="PF08281">
    <property type="entry name" value="Sigma70_r4_2"/>
    <property type="match status" value="1"/>
</dbReference>
<feature type="region of interest" description="Disordered" evidence="5">
    <location>
        <begin position="199"/>
        <end position="228"/>
    </location>
</feature>
<gene>
    <name evidence="8" type="ORF">ER308_06510</name>
</gene>
<proteinExistence type="inferred from homology"/>
<evidence type="ECO:0000256" key="1">
    <source>
        <dbReference type="ARBA" id="ARBA00010641"/>
    </source>
</evidence>
<organism evidence="8 9">
    <name type="scientific">Egibacter rhizosphaerae</name>
    <dbReference type="NCBI Taxonomy" id="1670831"/>
    <lineage>
        <taxon>Bacteria</taxon>
        <taxon>Bacillati</taxon>
        <taxon>Actinomycetota</taxon>
        <taxon>Nitriliruptoria</taxon>
        <taxon>Egibacterales</taxon>
        <taxon>Egibacteraceae</taxon>
        <taxon>Egibacter</taxon>
    </lineage>
</organism>
<dbReference type="GO" id="GO:0006352">
    <property type="term" value="P:DNA-templated transcription initiation"/>
    <property type="evidence" value="ECO:0007669"/>
    <property type="project" value="InterPro"/>
</dbReference>
<sequence length="228" mass="25340">MSAGKRKGCASVPLFSDEIADGVRQRDPRAISIVYETLADRLLGYLIARVHDRETAEDLLEATFVELMEKGFTIRGGADVIKAWLFRAAHFNALDHLRRRNRIREDLHEDDEHLERPDHDLGPEDHAVGNAVTREVRRAMAELSDEQQEVLLLRYVSGLTAPEVAEVIGKKVPAVRGLQHRGERALARVLERWASPFAASEGAPVSSQEETIRHASSAWGAPGGDQRG</sequence>
<keyword evidence="4" id="KW-0804">Transcription</keyword>
<feature type="domain" description="RNA polymerase sigma factor 70 region 4 type 2" evidence="7">
    <location>
        <begin position="134"/>
        <end position="186"/>
    </location>
</feature>
<evidence type="ECO:0000259" key="7">
    <source>
        <dbReference type="Pfam" id="PF08281"/>
    </source>
</evidence>
<dbReference type="SUPFAM" id="SSF88946">
    <property type="entry name" value="Sigma2 domain of RNA polymerase sigma factors"/>
    <property type="match status" value="1"/>
</dbReference>
<dbReference type="Gene3D" id="1.10.10.10">
    <property type="entry name" value="Winged helix-like DNA-binding domain superfamily/Winged helix DNA-binding domain"/>
    <property type="match status" value="1"/>
</dbReference>
<evidence type="ECO:0000256" key="4">
    <source>
        <dbReference type="ARBA" id="ARBA00023163"/>
    </source>
</evidence>
<dbReference type="KEGG" id="erz:ER308_06510"/>
<evidence type="ECO:0000256" key="5">
    <source>
        <dbReference type="SAM" id="MobiDB-lite"/>
    </source>
</evidence>
<dbReference type="InterPro" id="IPR013325">
    <property type="entry name" value="RNA_pol_sigma_r2"/>
</dbReference>
<dbReference type="PANTHER" id="PTHR43133:SF57">
    <property type="entry name" value="RNA POLYMERASE SIGMA-70 FACTOR"/>
    <property type="match status" value="1"/>
</dbReference>
<protein>
    <submittedName>
        <fullName evidence="8">RNA polymerase sigma factor</fullName>
    </submittedName>
</protein>
<keyword evidence="2" id="KW-0805">Transcription regulation</keyword>
<evidence type="ECO:0000256" key="3">
    <source>
        <dbReference type="ARBA" id="ARBA00023082"/>
    </source>
</evidence>
<dbReference type="GO" id="GO:0016987">
    <property type="term" value="F:sigma factor activity"/>
    <property type="evidence" value="ECO:0007669"/>
    <property type="project" value="UniProtKB-KW"/>
</dbReference>
<feature type="domain" description="RNA polymerase sigma-70 region 2" evidence="6">
    <location>
        <begin position="35"/>
        <end position="102"/>
    </location>
</feature>
<dbReference type="InterPro" id="IPR013324">
    <property type="entry name" value="RNA_pol_sigma_r3/r4-like"/>
</dbReference>
<dbReference type="GO" id="GO:0003677">
    <property type="term" value="F:DNA binding"/>
    <property type="evidence" value="ECO:0007669"/>
    <property type="project" value="InterPro"/>
</dbReference>
<dbReference type="InterPro" id="IPR036388">
    <property type="entry name" value="WH-like_DNA-bd_sf"/>
</dbReference>
<dbReference type="CDD" id="cd06171">
    <property type="entry name" value="Sigma70_r4"/>
    <property type="match status" value="1"/>
</dbReference>
<dbReference type="Proteomes" id="UP000291469">
    <property type="component" value="Chromosome"/>
</dbReference>
<dbReference type="NCBIfam" id="TIGR02937">
    <property type="entry name" value="sigma70-ECF"/>
    <property type="match status" value="1"/>
</dbReference>
<dbReference type="InterPro" id="IPR013249">
    <property type="entry name" value="RNA_pol_sigma70_r4_t2"/>
</dbReference>
<dbReference type="OrthoDB" id="261230at2"/>
<dbReference type="AlphaFoldDB" id="A0A411YDE3"/>